<dbReference type="CDD" id="cd16329">
    <property type="entry name" value="LolA_like"/>
    <property type="match status" value="1"/>
</dbReference>
<evidence type="ECO:0000313" key="4">
    <source>
        <dbReference type="Proteomes" id="UP000295375"/>
    </source>
</evidence>
<keyword evidence="1" id="KW-0732">Signal</keyword>
<keyword evidence="4" id="KW-1185">Reference proteome</keyword>
<name>A0A4R6UKE2_9GAMM</name>
<gene>
    <name evidence="3" type="ORF">EV696_11042</name>
</gene>
<reference evidence="3 4" key="1">
    <citation type="submission" date="2019-03" db="EMBL/GenBank/DDBJ databases">
        <title>Genomic Encyclopedia of Type Strains, Phase IV (KMG-IV): sequencing the most valuable type-strain genomes for metagenomic binning, comparative biology and taxonomic classification.</title>
        <authorList>
            <person name="Goeker M."/>
        </authorList>
    </citation>
    <scope>NUCLEOTIDE SEQUENCE [LARGE SCALE GENOMIC DNA]</scope>
    <source>
        <strain evidence="3 4">DSM 103792</strain>
    </source>
</reference>
<dbReference type="AlphaFoldDB" id="A0A4R6UKE2"/>
<protein>
    <submittedName>
        <fullName evidence="3">Outer membrane lipoprotein-sorting protein</fullName>
    </submittedName>
</protein>
<keyword evidence="3" id="KW-0449">Lipoprotein</keyword>
<feature type="domain" description="Uncharacterized protein TP-0789" evidence="2">
    <location>
        <begin position="71"/>
        <end position="252"/>
    </location>
</feature>
<evidence type="ECO:0000259" key="2">
    <source>
        <dbReference type="Pfam" id="PF17131"/>
    </source>
</evidence>
<accession>A0A4R6UKE2</accession>
<comment type="caution">
    <text evidence="3">The sequence shown here is derived from an EMBL/GenBank/DDBJ whole genome shotgun (WGS) entry which is preliminary data.</text>
</comment>
<dbReference type="OrthoDB" id="9803781at2"/>
<organism evidence="3 4">
    <name type="scientific">Permianibacter aggregans</name>
    <dbReference type="NCBI Taxonomy" id="1510150"/>
    <lineage>
        <taxon>Bacteria</taxon>
        <taxon>Pseudomonadati</taxon>
        <taxon>Pseudomonadota</taxon>
        <taxon>Gammaproteobacteria</taxon>
        <taxon>Pseudomonadales</taxon>
        <taxon>Pseudomonadaceae</taxon>
        <taxon>Permianibacter</taxon>
    </lineage>
</organism>
<dbReference type="EMBL" id="SNYM01000010">
    <property type="protein sequence ID" value="TDQ47450.1"/>
    <property type="molecule type" value="Genomic_DNA"/>
</dbReference>
<feature type="chain" id="PRO_5020996116" evidence="1">
    <location>
        <begin position="20"/>
        <end position="263"/>
    </location>
</feature>
<evidence type="ECO:0000313" key="3">
    <source>
        <dbReference type="EMBL" id="TDQ47450.1"/>
    </source>
</evidence>
<dbReference type="InterPro" id="IPR033399">
    <property type="entry name" value="TP_0789-like"/>
</dbReference>
<dbReference type="Gene3D" id="2.50.20.10">
    <property type="entry name" value="Lipoprotein localisation LolA/LolB/LppX"/>
    <property type="match status" value="1"/>
</dbReference>
<dbReference type="Proteomes" id="UP000295375">
    <property type="component" value="Unassembled WGS sequence"/>
</dbReference>
<feature type="signal peptide" evidence="1">
    <location>
        <begin position="1"/>
        <end position="19"/>
    </location>
</feature>
<dbReference type="Pfam" id="PF17131">
    <property type="entry name" value="LolA_like"/>
    <property type="match status" value="1"/>
</dbReference>
<evidence type="ECO:0000256" key="1">
    <source>
        <dbReference type="SAM" id="SignalP"/>
    </source>
</evidence>
<dbReference type="RefSeq" id="WP_133591066.1">
    <property type="nucleotide sequence ID" value="NZ_CP037953.1"/>
</dbReference>
<sequence length="263" mass="29688">MNRLLFPLFALCFSAQIAADAAGNALAQQVRDRPTGKDSFTQGSMVLLEPGRAPRVRKMHTYQLEPSENAQWTLIRFTDPADIADTGLLTLDHASGETDQWVYLPAVRKARRIPSERRGGNFVGSDLIYEDLRDRKVEVDEHLIIGEEAIEGQMCKVLQSIPKDKSSSEYSKRVSWVHPQTLVALRAEVYAGGDKPIKRLEVRKLQKIQNYWTVMELAVTDLKSGHSTRILADTVRYDIGLPEQMFTVNVLEDPLQEASFYTP</sequence>
<proteinExistence type="predicted"/>